<dbReference type="OMA" id="VHRCYEN"/>
<dbReference type="InterPro" id="IPR036140">
    <property type="entry name" value="PFN_sf"/>
</dbReference>
<dbReference type="SUPFAM" id="SSF55770">
    <property type="entry name" value="Profilin (actin-binding protein)"/>
    <property type="match status" value="1"/>
</dbReference>
<evidence type="ECO:0000313" key="2">
    <source>
        <dbReference type="EnsemblProtists" id="EKX44733"/>
    </source>
</evidence>
<evidence type="ECO:0000313" key="3">
    <source>
        <dbReference type="Proteomes" id="UP000011087"/>
    </source>
</evidence>
<dbReference type="KEGG" id="gtt:GUITHDRAFT_152952"/>
<dbReference type="GeneID" id="17301250"/>
<sequence length="131" mass="15040">MERALKEKTEWTRRAVFDSNGKVLSMEGSISIQDLKGYLTAFNDKDTTFGNGFNIDGKNYEVHRFYEDDGLIYGRTHSVDPRDGEGFCFARAKRGTTGEWIYAIITYKFPVLSAKAVPELQDFMRQFVCNQ</sequence>
<dbReference type="PANTHER" id="PTHR41752:SF1">
    <property type="entry name" value="PROFILIN"/>
    <property type="match status" value="1"/>
</dbReference>
<proteinExistence type="predicted"/>
<dbReference type="Gene3D" id="3.30.450.30">
    <property type="entry name" value="Dynein light chain 2a, cytoplasmic"/>
    <property type="match status" value="1"/>
</dbReference>
<evidence type="ECO:0008006" key="4">
    <source>
        <dbReference type="Google" id="ProtNLM"/>
    </source>
</evidence>
<keyword evidence="3" id="KW-1185">Reference proteome</keyword>
<dbReference type="Proteomes" id="UP000011087">
    <property type="component" value="Unassembled WGS sequence"/>
</dbReference>
<reference evidence="2" key="3">
    <citation type="submission" date="2015-06" db="UniProtKB">
        <authorList>
            <consortium name="EnsemblProtists"/>
        </authorList>
    </citation>
    <scope>IDENTIFICATION</scope>
</reference>
<reference evidence="3" key="2">
    <citation type="submission" date="2012-11" db="EMBL/GenBank/DDBJ databases">
        <authorList>
            <person name="Kuo A."/>
            <person name="Curtis B.A."/>
            <person name="Tanifuji G."/>
            <person name="Burki F."/>
            <person name="Gruber A."/>
            <person name="Irimia M."/>
            <person name="Maruyama S."/>
            <person name="Arias M.C."/>
            <person name="Ball S.G."/>
            <person name="Gile G.H."/>
            <person name="Hirakawa Y."/>
            <person name="Hopkins J.F."/>
            <person name="Rensing S.A."/>
            <person name="Schmutz J."/>
            <person name="Symeonidi A."/>
            <person name="Elias M."/>
            <person name="Eveleigh R.J."/>
            <person name="Herman E.K."/>
            <person name="Klute M.J."/>
            <person name="Nakayama T."/>
            <person name="Obornik M."/>
            <person name="Reyes-Prieto A."/>
            <person name="Armbrust E.V."/>
            <person name="Aves S.J."/>
            <person name="Beiko R.G."/>
            <person name="Coutinho P."/>
            <person name="Dacks J.B."/>
            <person name="Durnford D.G."/>
            <person name="Fast N.M."/>
            <person name="Green B.R."/>
            <person name="Grisdale C."/>
            <person name="Hempe F."/>
            <person name="Henrissat B."/>
            <person name="Hoppner M.P."/>
            <person name="Ishida K.-I."/>
            <person name="Kim E."/>
            <person name="Koreny L."/>
            <person name="Kroth P.G."/>
            <person name="Liu Y."/>
            <person name="Malik S.-B."/>
            <person name="Maier U.G."/>
            <person name="McRose D."/>
            <person name="Mock T."/>
            <person name="Neilson J.A."/>
            <person name="Onodera N.T."/>
            <person name="Poole A.M."/>
            <person name="Pritham E.J."/>
            <person name="Richards T.A."/>
            <person name="Rocap G."/>
            <person name="Roy S.W."/>
            <person name="Sarai C."/>
            <person name="Schaack S."/>
            <person name="Shirato S."/>
            <person name="Slamovits C.H."/>
            <person name="Spencer D.F."/>
            <person name="Suzuki S."/>
            <person name="Worden A.Z."/>
            <person name="Zauner S."/>
            <person name="Barry K."/>
            <person name="Bell C."/>
            <person name="Bharti A.K."/>
            <person name="Crow J.A."/>
            <person name="Grimwood J."/>
            <person name="Kramer R."/>
            <person name="Lindquist E."/>
            <person name="Lucas S."/>
            <person name="Salamov A."/>
            <person name="McFadden G.I."/>
            <person name="Lane C.E."/>
            <person name="Keeling P.J."/>
            <person name="Gray M.W."/>
            <person name="Grigoriev I.V."/>
            <person name="Archibald J.M."/>
        </authorList>
    </citation>
    <scope>NUCLEOTIDE SEQUENCE</scope>
    <source>
        <strain evidence="3">CCMP2712</strain>
    </source>
</reference>
<accession>L1J865</accession>
<dbReference type="RefSeq" id="XP_005831713.1">
    <property type="nucleotide sequence ID" value="XM_005831656.1"/>
</dbReference>
<dbReference type="PANTHER" id="PTHR41752">
    <property type="entry name" value="PROFILIN"/>
    <property type="match status" value="1"/>
</dbReference>
<dbReference type="EMBL" id="JH993003">
    <property type="protein sequence ID" value="EKX44733.1"/>
    <property type="molecule type" value="Genomic_DNA"/>
</dbReference>
<organism evidence="1">
    <name type="scientific">Guillardia theta (strain CCMP2712)</name>
    <name type="common">Cryptophyte</name>
    <dbReference type="NCBI Taxonomy" id="905079"/>
    <lineage>
        <taxon>Eukaryota</taxon>
        <taxon>Cryptophyceae</taxon>
        <taxon>Pyrenomonadales</taxon>
        <taxon>Geminigeraceae</taxon>
        <taxon>Guillardia</taxon>
    </lineage>
</organism>
<dbReference type="PaxDb" id="55529-EKX44733"/>
<dbReference type="eggNOG" id="ENOG502S34V">
    <property type="taxonomic scope" value="Eukaryota"/>
</dbReference>
<dbReference type="AlphaFoldDB" id="L1J865"/>
<evidence type="ECO:0000313" key="1">
    <source>
        <dbReference type="EMBL" id="EKX44733.1"/>
    </source>
</evidence>
<dbReference type="HOGENOM" id="CLU_124712_0_0_1"/>
<dbReference type="OrthoDB" id="10259541at2759"/>
<gene>
    <name evidence="1" type="ORF">GUITHDRAFT_152952</name>
</gene>
<dbReference type="EnsemblProtists" id="EKX44733">
    <property type="protein sequence ID" value="EKX44733"/>
    <property type="gene ID" value="GUITHDRAFT_152952"/>
</dbReference>
<reference evidence="1 3" key="1">
    <citation type="journal article" date="2012" name="Nature">
        <title>Algal genomes reveal evolutionary mosaicism and the fate of nucleomorphs.</title>
        <authorList>
            <consortium name="DOE Joint Genome Institute"/>
            <person name="Curtis B.A."/>
            <person name="Tanifuji G."/>
            <person name="Burki F."/>
            <person name="Gruber A."/>
            <person name="Irimia M."/>
            <person name="Maruyama S."/>
            <person name="Arias M.C."/>
            <person name="Ball S.G."/>
            <person name="Gile G.H."/>
            <person name="Hirakawa Y."/>
            <person name="Hopkins J.F."/>
            <person name="Kuo A."/>
            <person name="Rensing S.A."/>
            <person name="Schmutz J."/>
            <person name="Symeonidi A."/>
            <person name="Elias M."/>
            <person name="Eveleigh R.J."/>
            <person name="Herman E.K."/>
            <person name="Klute M.J."/>
            <person name="Nakayama T."/>
            <person name="Obornik M."/>
            <person name="Reyes-Prieto A."/>
            <person name="Armbrust E.V."/>
            <person name="Aves S.J."/>
            <person name="Beiko R.G."/>
            <person name="Coutinho P."/>
            <person name="Dacks J.B."/>
            <person name="Durnford D.G."/>
            <person name="Fast N.M."/>
            <person name="Green B.R."/>
            <person name="Grisdale C.J."/>
            <person name="Hempel F."/>
            <person name="Henrissat B."/>
            <person name="Hoppner M.P."/>
            <person name="Ishida K."/>
            <person name="Kim E."/>
            <person name="Koreny L."/>
            <person name="Kroth P.G."/>
            <person name="Liu Y."/>
            <person name="Malik S.B."/>
            <person name="Maier U.G."/>
            <person name="McRose D."/>
            <person name="Mock T."/>
            <person name="Neilson J.A."/>
            <person name="Onodera N.T."/>
            <person name="Poole A.M."/>
            <person name="Pritham E.J."/>
            <person name="Richards T.A."/>
            <person name="Rocap G."/>
            <person name="Roy S.W."/>
            <person name="Sarai C."/>
            <person name="Schaack S."/>
            <person name="Shirato S."/>
            <person name="Slamovits C.H."/>
            <person name="Spencer D.F."/>
            <person name="Suzuki S."/>
            <person name="Worden A.Z."/>
            <person name="Zauner S."/>
            <person name="Barry K."/>
            <person name="Bell C."/>
            <person name="Bharti A.K."/>
            <person name="Crow J.A."/>
            <person name="Grimwood J."/>
            <person name="Kramer R."/>
            <person name="Lindquist E."/>
            <person name="Lucas S."/>
            <person name="Salamov A."/>
            <person name="McFadden G.I."/>
            <person name="Lane C.E."/>
            <person name="Keeling P.J."/>
            <person name="Gray M.W."/>
            <person name="Grigoriev I.V."/>
            <person name="Archibald J.M."/>
        </authorList>
    </citation>
    <scope>NUCLEOTIDE SEQUENCE</scope>
    <source>
        <strain evidence="1 3">CCMP2712</strain>
    </source>
</reference>
<name>L1J865_GUITC</name>
<protein>
    <recommendedName>
        <fullName evidence="4">Profilin</fullName>
    </recommendedName>
</protein>